<dbReference type="Proteomes" id="UP001175211">
    <property type="component" value="Unassembled WGS sequence"/>
</dbReference>
<evidence type="ECO:0000313" key="2">
    <source>
        <dbReference type="EMBL" id="KAK0440037.1"/>
    </source>
</evidence>
<evidence type="ECO:0000313" key="3">
    <source>
        <dbReference type="Proteomes" id="UP001175211"/>
    </source>
</evidence>
<feature type="transmembrane region" description="Helical" evidence="1">
    <location>
        <begin position="59"/>
        <end position="77"/>
    </location>
</feature>
<reference evidence="2" key="1">
    <citation type="submission" date="2023-06" db="EMBL/GenBank/DDBJ databases">
        <authorList>
            <consortium name="Lawrence Berkeley National Laboratory"/>
            <person name="Ahrendt S."/>
            <person name="Sahu N."/>
            <person name="Indic B."/>
            <person name="Wong-Bajracharya J."/>
            <person name="Merenyi Z."/>
            <person name="Ke H.-M."/>
            <person name="Monk M."/>
            <person name="Kocsube S."/>
            <person name="Drula E."/>
            <person name="Lipzen A."/>
            <person name="Balint B."/>
            <person name="Henrissat B."/>
            <person name="Andreopoulos B."/>
            <person name="Martin F.M."/>
            <person name="Harder C.B."/>
            <person name="Rigling D."/>
            <person name="Ford K.L."/>
            <person name="Foster G.D."/>
            <person name="Pangilinan J."/>
            <person name="Papanicolaou A."/>
            <person name="Barry K."/>
            <person name="LaButti K."/>
            <person name="Viragh M."/>
            <person name="Koriabine M."/>
            <person name="Yan M."/>
            <person name="Riley R."/>
            <person name="Champramary S."/>
            <person name="Plett K.L."/>
            <person name="Tsai I.J."/>
            <person name="Slot J."/>
            <person name="Sipos G."/>
            <person name="Plett J."/>
            <person name="Nagy L.G."/>
            <person name="Grigoriev I.V."/>
        </authorList>
    </citation>
    <scope>NUCLEOTIDE SEQUENCE</scope>
    <source>
        <strain evidence="2">CCBAS 213</strain>
    </source>
</reference>
<organism evidence="2 3">
    <name type="scientific">Armillaria tabescens</name>
    <name type="common">Ringless honey mushroom</name>
    <name type="synonym">Agaricus tabescens</name>
    <dbReference type="NCBI Taxonomy" id="1929756"/>
    <lineage>
        <taxon>Eukaryota</taxon>
        <taxon>Fungi</taxon>
        <taxon>Dikarya</taxon>
        <taxon>Basidiomycota</taxon>
        <taxon>Agaricomycotina</taxon>
        <taxon>Agaricomycetes</taxon>
        <taxon>Agaricomycetidae</taxon>
        <taxon>Agaricales</taxon>
        <taxon>Marasmiineae</taxon>
        <taxon>Physalacriaceae</taxon>
        <taxon>Desarmillaria</taxon>
    </lineage>
</organism>
<evidence type="ECO:0000256" key="1">
    <source>
        <dbReference type="SAM" id="Phobius"/>
    </source>
</evidence>
<dbReference type="GeneID" id="85358250"/>
<keyword evidence="3" id="KW-1185">Reference proteome</keyword>
<dbReference type="AlphaFoldDB" id="A0AA39JDI8"/>
<feature type="transmembrane region" description="Helical" evidence="1">
    <location>
        <begin position="19"/>
        <end position="39"/>
    </location>
</feature>
<sequence length="80" mass="8873">MLAVHPAAQSAHGTEAQTYSMVVISVIPWLPMRVSAVRFSVFRMANTPNRVTHKIKPGLFRKMIPTAWVAIVTTAIIELD</sequence>
<gene>
    <name evidence="2" type="ORF">EV420DRAFT_1582374</name>
</gene>
<keyword evidence="1" id="KW-0472">Membrane</keyword>
<name>A0AA39JDI8_ARMTA</name>
<keyword evidence="1" id="KW-1133">Transmembrane helix</keyword>
<proteinExistence type="predicted"/>
<dbReference type="EMBL" id="JAUEPS010000079">
    <property type="protein sequence ID" value="KAK0440037.1"/>
    <property type="molecule type" value="Genomic_DNA"/>
</dbReference>
<protein>
    <submittedName>
        <fullName evidence="2">Uncharacterized protein</fullName>
    </submittedName>
</protein>
<dbReference type="RefSeq" id="XP_060323486.1">
    <property type="nucleotide sequence ID" value="XM_060474702.1"/>
</dbReference>
<keyword evidence="1" id="KW-0812">Transmembrane</keyword>
<comment type="caution">
    <text evidence="2">The sequence shown here is derived from an EMBL/GenBank/DDBJ whole genome shotgun (WGS) entry which is preliminary data.</text>
</comment>
<accession>A0AA39JDI8</accession>